<accession>A0A5C5VDK5</accession>
<comment type="caution">
    <text evidence="2">The sequence shown here is derived from an EMBL/GenBank/DDBJ whole genome shotgun (WGS) entry which is preliminary data.</text>
</comment>
<keyword evidence="3" id="KW-1185">Reference proteome</keyword>
<reference evidence="2 3" key="1">
    <citation type="submission" date="2019-02" db="EMBL/GenBank/DDBJ databases">
        <title>Deep-cultivation of Planctomycetes and their phenomic and genomic characterization uncovers novel biology.</title>
        <authorList>
            <person name="Wiegand S."/>
            <person name="Jogler M."/>
            <person name="Boedeker C."/>
            <person name="Pinto D."/>
            <person name="Vollmers J."/>
            <person name="Rivas-Marin E."/>
            <person name="Kohn T."/>
            <person name="Peeters S.H."/>
            <person name="Heuer A."/>
            <person name="Rast P."/>
            <person name="Oberbeckmann S."/>
            <person name="Bunk B."/>
            <person name="Jeske O."/>
            <person name="Meyerdierks A."/>
            <person name="Storesund J.E."/>
            <person name="Kallscheuer N."/>
            <person name="Luecker S."/>
            <person name="Lage O.M."/>
            <person name="Pohl T."/>
            <person name="Merkel B.J."/>
            <person name="Hornburger P."/>
            <person name="Mueller R.-W."/>
            <person name="Bruemmer F."/>
            <person name="Labrenz M."/>
            <person name="Spormann A.M."/>
            <person name="Op Den Camp H."/>
            <person name="Overmann J."/>
            <person name="Amann R."/>
            <person name="Jetten M.S.M."/>
            <person name="Mascher T."/>
            <person name="Medema M.H."/>
            <person name="Devos D.P."/>
            <person name="Kaster A.-K."/>
            <person name="Ovreas L."/>
            <person name="Rohde M."/>
            <person name="Galperin M.Y."/>
            <person name="Jogler C."/>
        </authorList>
    </citation>
    <scope>NUCLEOTIDE SEQUENCE [LARGE SCALE GENOMIC DNA]</scope>
    <source>
        <strain evidence="2 3">KOR34</strain>
    </source>
</reference>
<protein>
    <submittedName>
        <fullName evidence="2">Uncharacterized protein</fullName>
    </submittedName>
</protein>
<organism evidence="2 3">
    <name type="scientific">Posidoniimonas corsicana</name>
    <dbReference type="NCBI Taxonomy" id="1938618"/>
    <lineage>
        <taxon>Bacteria</taxon>
        <taxon>Pseudomonadati</taxon>
        <taxon>Planctomycetota</taxon>
        <taxon>Planctomycetia</taxon>
        <taxon>Pirellulales</taxon>
        <taxon>Lacipirellulaceae</taxon>
        <taxon>Posidoniimonas</taxon>
    </lineage>
</organism>
<evidence type="ECO:0000313" key="2">
    <source>
        <dbReference type="EMBL" id="TWT36694.1"/>
    </source>
</evidence>
<evidence type="ECO:0000256" key="1">
    <source>
        <dbReference type="SAM" id="MobiDB-lite"/>
    </source>
</evidence>
<evidence type="ECO:0000313" key="3">
    <source>
        <dbReference type="Proteomes" id="UP000316714"/>
    </source>
</evidence>
<dbReference type="Proteomes" id="UP000316714">
    <property type="component" value="Unassembled WGS sequence"/>
</dbReference>
<name>A0A5C5VDK5_9BACT</name>
<dbReference type="AlphaFoldDB" id="A0A5C5VDK5"/>
<gene>
    <name evidence="2" type="ORF">KOR34_16340</name>
</gene>
<dbReference type="RefSeq" id="WP_146563808.1">
    <property type="nucleotide sequence ID" value="NZ_SIHJ01000001.1"/>
</dbReference>
<feature type="region of interest" description="Disordered" evidence="1">
    <location>
        <begin position="1"/>
        <end position="22"/>
    </location>
</feature>
<sequence>MNLVDDCGATPGVNNGSGAPIAANRDQTAESRALHRIAEVQNEQGISNRSVVRRTGLTMEQVRNQLEPSANLRLSDLYTWQQALEVPIADLLVDSEAPLSGAVLNRARMLRTMKTVRAMKEANKEPAMERFITMLENQLLEIMPELQDVTAWHTVGQRRTHDEVGRAAERPISETFVRDGLQ</sequence>
<dbReference type="OrthoDB" id="276462at2"/>
<dbReference type="EMBL" id="SIHJ01000001">
    <property type="protein sequence ID" value="TWT36694.1"/>
    <property type="molecule type" value="Genomic_DNA"/>
</dbReference>
<proteinExistence type="predicted"/>